<dbReference type="InterPro" id="IPR007278">
    <property type="entry name" value="DUF397"/>
</dbReference>
<gene>
    <name evidence="2" type="ORF">STAFG_0312</name>
</gene>
<keyword evidence="3" id="KW-1185">Reference proteome</keyword>
<organism evidence="2 3">
    <name type="scientific">Streptomyces afghaniensis 772</name>
    <dbReference type="NCBI Taxonomy" id="1283301"/>
    <lineage>
        <taxon>Bacteria</taxon>
        <taxon>Bacillati</taxon>
        <taxon>Actinomycetota</taxon>
        <taxon>Actinomycetes</taxon>
        <taxon>Kitasatosporales</taxon>
        <taxon>Streptomycetaceae</taxon>
        <taxon>Streptomyces</taxon>
    </lineage>
</organism>
<dbReference type="Pfam" id="PF04149">
    <property type="entry name" value="DUF397"/>
    <property type="match status" value="1"/>
</dbReference>
<feature type="domain" description="DUF397" evidence="1">
    <location>
        <begin position="10"/>
        <end position="48"/>
    </location>
</feature>
<dbReference type="PATRIC" id="fig|1283301.3.peg.299"/>
<evidence type="ECO:0000313" key="2">
    <source>
        <dbReference type="EMBL" id="EPJ42635.1"/>
    </source>
</evidence>
<proteinExistence type="predicted"/>
<name>S4N1I2_9ACTN</name>
<dbReference type="HOGENOM" id="CLU_3030273_0_0_11"/>
<dbReference type="Proteomes" id="UP000015001">
    <property type="component" value="Unassembled WGS sequence"/>
</dbReference>
<dbReference type="AlphaFoldDB" id="S4N1I2"/>
<comment type="caution">
    <text evidence="2">The sequence shown here is derived from an EMBL/GenBank/DDBJ whole genome shotgun (WGS) entry which is preliminary data.</text>
</comment>
<protein>
    <recommendedName>
        <fullName evidence="1">DUF397 domain-containing protein</fullName>
    </recommendedName>
</protein>
<sequence>MAVQQPGRGDVQIAFVEGFIAMRNSARPESPSLIFTPAEWGAFVSGAREGEFDLT</sequence>
<dbReference type="EMBL" id="AOPY01001115">
    <property type="protein sequence ID" value="EPJ42635.1"/>
    <property type="molecule type" value="Genomic_DNA"/>
</dbReference>
<accession>S4N1I2</accession>
<reference evidence="2 3" key="1">
    <citation type="submission" date="2013-02" db="EMBL/GenBank/DDBJ databases">
        <title>Draft Genome Sequence of Streptomyces afghaniensis, Which Produces Compounds of the Julimycin B-Complex.</title>
        <authorList>
            <person name="Gruening B.A."/>
            <person name="Praeg A."/>
            <person name="Erxleben A."/>
            <person name="Guenther S."/>
            <person name="Fiedler H.-P."/>
            <person name="Goodfellow M."/>
            <person name="Mueller M."/>
        </authorList>
    </citation>
    <scope>NUCLEOTIDE SEQUENCE [LARGE SCALE GENOMIC DNA]</scope>
    <source>
        <strain evidence="2 3">772</strain>
    </source>
</reference>
<evidence type="ECO:0000313" key="3">
    <source>
        <dbReference type="Proteomes" id="UP000015001"/>
    </source>
</evidence>
<evidence type="ECO:0000259" key="1">
    <source>
        <dbReference type="Pfam" id="PF04149"/>
    </source>
</evidence>